<dbReference type="GO" id="GO:0006357">
    <property type="term" value="P:regulation of transcription by RNA polymerase II"/>
    <property type="evidence" value="ECO:0007669"/>
    <property type="project" value="TreeGrafter"/>
</dbReference>
<keyword evidence="4" id="KW-0805">Transcription regulation</keyword>
<evidence type="ECO:0000256" key="10">
    <source>
        <dbReference type="ARBA" id="ARBA00055747"/>
    </source>
</evidence>
<evidence type="ECO:0000256" key="7">
    <source>
        <dbReference type="ARBA" id="ARBA00023159"/>
    </source>
</evidence>
<evidence type="ECO:0000256" key="5">
    <source>
        <dbReference type="ARBA" id="ARBA00023016"/>
    </source>
</evidence>
<keyword evidence="8" id="KW-0804">Transcription</keyword>
<sequence length="429" mass="47875">MEGVKVKVEEECAAAGYGGGAVASSSSSSSSPLPMEGLHEVGPPPFLIKTYEMVEDPSTDSVISWSRGKNSFIVWDSHKFSTTLLPRYFKHSNFSSFIRQLNTYGFRKVDPDRWEFANEGFLGGQKHLLKTIKRRRNVMQGITQQSGRGSCVEIGQYGMEEELERLKRDRNLLMAEIVKLKQQQQSSRERIVAIEERINSTEKKQQHIMSFLAKAFKSPLFVQQYVDKYGQRKDKQHIEIGHKRRLTMSPSVENFQEVVTVAAGGSGPSADPNELGDIDLEVETLFSAALDDESSSDVKGSAAETVPSSNDAGLNPTTEEIWEKFLSDDLIGGDDAEEVLAAEQLSDDVEVEELVAKTPEWTQCFLFLSMSWNLRWNKLTNSSEDIKRKCSSFSATAETIPIVPDTAQCVDVCMWTREVKGKSVGEETG</sequence>
<dbReference type="SUPFAM" id="SSF46785">
    <property type="entry name" value="Winged helix' DNA-binding domain"/>
    <property type="match status" value="1"/>
</dbReference>
<evidence type="ECO:0000256" key="13">
    <source>
        <dbReference type="SAM" id="Coils"/>
    </source>
</evidence>
<dbReference type="InterPro" id="IPR036388">
    <property type="entry name" value="WH-like_DNA-bd_sf"/>
</dbReference>
<gene>
    <name evidence="16" type="ORF">Slati_1866500</name>
</gene>
<dbReference type="AlphaFoldDB" id="A0AAW2X5L0"/>
<feature type="domain" description="HSF-type DNA-binding" evidence="15">
    <location>
        <begin position="85"/>
        <end position="109"/>
    </location>
</feature>
<evidence type="ECO:0000256" key="11">
    <source>
        <dbReference type="ARBA" id="ARBA00081483"/>
    </source>
</evidence>
<keyword evidence="5 16" id="KW-0346">Stress response</keyword>
<comment type="similarity">
    <text evidence="2 12">Belongs to the HSF family.</text>
</comment>
<dbReference type="InterPro" id="IPR000232">
    <property type="entry name" value="HSF_DNA-bd"/>
</dbReference>
<dbReference type="PROSITE" id="PS00434">
    <property type="entry name" value="HSF_DOMAIN"/>
    <property type="match status" value="1"/>
</dbReference>
<evidence type="ECO:0000256" key="2">
    <source>
        <dbReference type="ARBA" id="ARBA00006403"/>
    </source>
</evidence>
<dbReference type="GO" id="GO:0034605">
    <property type="term" value="P:cellular response to heat"/>
    <property type="evidence" value="ECO:0007669"/>
    <property type="project" value="TreeGrafter"/>
</dbReference>
<dbReference type="EMBL" id="JACGWN010000006">
    <property type="protein sequence ID" value="KAL0447386.1"/>
    <property type="molecule type" value="Genomic_DNA"/>
</dbReference>
<evidence type="ECO:0000259" key="15">
    <source>
        <dbReference type="PROSITE" id="PS00434"/>
    </source>
</evidence>
<accession>A0AAW2X5L0</accession>
<evidence type="ECO:0000256" key="1">
    <source>
        <dbReference type="ARBA" id="ARBA00004123"/>
    </source>
</evidence>
<keyword evidence="6" id="KW-0238">DNA-binding</keyword>
<keyword evidence="9" id="KW-0539">Nucleus</keyword>
<dbReference type="GO" id="GO:0003700">
    <property type="term" value="F:DNA-binding transcription factor activity"/>
    <property type="evidence" value="ECO:0007669"/>
    <property type="project" value="InterPro"/>
</dbReference>
<evidence type="ECO:0000256" key="6">
    <source>
        <dbReference type="ARBA" id="ARBA00023125"/>
    </source>
</evidence>
<evidence type="ECO:0000256" key="3">
    <source>
        <dbReference type="ARBA" id="ARBA00022553"/>
    </source>
</evidence>
<dbReference type="Pfam" id="PF00447">
    <property type="entry name" value="HSF_DNA-bind"/>
    <property type="match status" value="1"/>
</dbReference>
<reference evidence="16" key="1">
    <citation type="submission" date="2020-06" db="EMBL/GenBank/DDBJ databases">
        <authorList>
            <person name="Li T."/>
            <person name="Hu X."/>
            <person name="Zhang T."/>
            <person name="Song X."/>
            <person name="Zhang H."/>
            <person name="Dai N."/>
            <person name="Sheng W."/>
            <person name="Hou X."/>
            <person name="Wei L."/>
        </authorList>
    </citation>
    <scope>NUCLEOTIDE SEQUENCE</scope>
    <source>
        <strain evidence="16">KEN1</strain>
        <tissue evidence="16">Leaf</tissue>
    </source>
</reference>
<dbReference type="PANTHER" id="PTHR10015">
    <property type="entry name" value="HEAT SHOCK TRANSCRIPTION FACTOR"/>
    <property type="match status" value="1"/>
</dbReference>
<dbReference type="FunFam" id="1.10.10.10:FF:000057">
    <property type="entry name" value="Heat shock transcription factor 1"/>
    <property type="match status" value="1"/>
</dbReference>
<feature type="coiled-coil region" evidence="13">
    <location>
        <begin position="163"/>
        <end position="204"/>
    </location>
</feature>
<dbReference type="PRINTS" id="PR00056">
    <property type="entry name" value="HSFDOMAIN"/>
</dbReference>
<feature type="region of interest" description="Disordered" evidence="14">
    <location>
        <begin position="292"/>
        <end position="314"/>
    </location>
</feature>
<evidence type="ECO:0000256" key="9">
    <source>
        <dbReference type="ARBA" id="ARBA00023242"/>
    </source>
</evidence>
<evidence type="ECO:0000256" key="4">
    <source>
        <dbReference type="ARBA" id="ARBA00023015"/>
    </source>
</evidence>
<keyword evidence="13" id="KW-0175">Coiled coil</keyword>
<dbReference type="SMART" id="SM00415">
    <property type="entry name" value="HSF"/>
    <property type="match status" value="1"/>
</dbReference>
<evidence type="ECO:0000256" key="14">
    <source>
        <dbReference type="SAM" id="MobiDB-lite"/>
    </source>
</evidence>
<organism evidence="16">
    <name type="scientific">Sesamum latifolium</name>
    <dbReference type="NCBI Taxonomy" id="2727402"/>
    <lineage>
        <taxon>Eukaryota</taxon>
        <taxon>Viridiplantae</taxon>
        <taxon>Streptophyta</taxon>
        <taxon>Embryophyta</taxon>
        <taxon>Tracheophyta</taxon>
        <taxon>Spermatophyta</taxon>
        <taxon>Magnoliopsida</taxon>
        <taxon>eudicotyledons</taxon>
        <taxon>Gunneridae</taxon>
        <taxon>Pentapetalae</taxon>
        <taxon>asterids</taxon>
        <taxon>lamiids</taxon>
        <taxon>Lamiales</taxon>
        <taxon>Pedaliaceae</taxon>
        <taxon>Sesamum</taxon>
    </lineage>
</organism>
<evidence type="ECO:0000256" key="8">
    <source>
        <dbReference type="ARBA" id="ARBA00023163"/>
    </source>
</evidence>
<evidence type="ECO:0000256" key="12">
    <source>
        <dbReference type="RuleBase" id="RU004020"/>
    </source>
</evidence>
<evidence type="ECO:0000313" key="16">
    <source>
        <dbReference type="EMBL" id="KAL0447386.1"/>
    </source>
</evidence>
<dbReference type="InterPro" id="IPR036390">
    <property type="entry name" value="WH_DNA-bd_sf"/>
</dbReference>
<name>A0AAW2X5L0_9LAMI</name>
<dbReference type="Gene3D" id="1.10.10.10">
    <property type="entry name" value="Winged helix-like DNA-binding domain superfamily/Winged helix DNA-binding domain"/>
    <property type="match status" value="1"/>
</dbReference>
<keyword evidence="3" id="KW-0597">Phosphoprotein</keyword>
<comment type="function">
    <text evidence="10">DNA-binding protein that specifically binds heat shock promoter elements (HSE) and activates transcription.</text>
</comment>
<reference evidence="16" key="2">
    <citation type="journal article" date="2024" name="Plant">
        <title>Genomic evolution and insights into agronomic trait innovations of Sesamum species.</title>
        <authorList>
            <person name="Miao H."/>
            <person name="Wang L."/>
            <person name="Qu L."/>
            <person name="Liu H."/>
            <person name="Sun Y."/>
            <person name="Le M."/>
            <person name="Wang Q."/>
            <person name="Wei S."/>
            <person name="Zheng Y."/>
            <person name="Lin W."/>
            <person name="Duan Y."/>
            <person name="Cao H."/>
            <person name="Xiong S."/>
            <person name="Wang X."/>
            <person name="Wei L."/>
            <person name="Li C."/>
            <person name="Ma Q."/>
            <person name="Ju M."/>
            <person name="Zhao R."/>
            <person name="Li G."/>
            <person name="Mu C."/>
            <person name="Tian Q."/>
            <person name="Mei H."/>
            <person name="Zhang T."/>
            <person name="Gao T."/>
            <person name="Zhang H."/>
        </authorList>
    </citation>
    <scope>NUCLEOTIDE SEQUENCE</scope>
    <source>
        <strain evidence="16">KEN1</strain>
    </source>
</reference>
<keyword evidence="7" id="KW-0010">Activator</keyword>
<dbReference type="PANTHER" id="PTHR10015:SF338">
    <property type="entry name" value="HEAT STRESS TRANSCRIPTION FACTOR A-2"/>
    <property type="match status" value="1"/>
</dbReference>
<comment type="subcellular location">
    <subcellularLocation>
        <location evidence="1">Nucleus</location>
    </subcellularLocation>
</comment>
<protein>
    <recommendedName>
        <fullName evidence="11">Heat stress transcription factor</fullName>
    </recommendedName>
</protein>
<dbReference type="GO" id="GO:0005634">
    <property type="term" value="C:nucleus"/>
    <property type="evidence" value="ECO:0007669"/>
    <property type="project" value="UniProtKB-SubCell"/>
</dbReference>
<proteinExistence type="inferred from homology"/>
<dbReference type="GO" id="GO:0000978">
    <property type="term" value="F:RNA polymerase II cis-regulatory region sequence-specific DNA binding"/>
    <property type="evidence" value="ECO:0007669"/>
    <property type="project" value="TreeGrafter"/>
</dbReference>
<comment type="caution">
    <text evidence="16">The sequence shown here is derived from an EMBL/GenBank/DDBJ whole genome shotgun (WGS) entry which is preliminary data.</text>
</comment>